<gene>
    <name evidence="1" type="ORF">HMPREF9442_01728</name>
</gene>
<reference evidence="1 2" key="1">
    <citation type="submission" date="2011-02" db="EMBL/GenBank/DDBJ databases">
        <authorList>
            <person name="Weinstock G."/>
            <person name="Sodergren E."/>
            <person name="Clifton S."/>
            <person name="Fulton L."/>
            <person name="Fulton B."/>
            <person name="Courtney L."/>
            <person name="Fronick C."/>
            <person name="Harrison M."/>
            <person name="Strong C."/>
            <person name="Farmer C."/>
            <person name="Delahaunty K."/>
            <person name="Markovic C."/>
            <person name="Hall O."/>
            <person name="Minx P."/>
            <person name="Tomlinson C."/>
            <person name="Mitreva M."/>
            <person name="Hou S."/>
            <person name="Chen J."/>
            <person name="Wollam A."/>
            <person name="Pepin K.H."/>
            <person name="Johnson M."/>
            <person name="Bhonagiri V."/>
            <person name="Zhang X."/>
            <person name="Suruliraj S."/>
            <person name="Warren W."/>
            <person name="Chinwalla A."/>
            <person name="Mardis E.R."/>
            <person name="Wilson R.K."/>
        </authorList>
    </citation>
    <scope>NUCLEOTIDE SEQUENCE [LARGE SCALE GENOMIC DNA]</scope>
    <source>
        <strain evidence="1 2">YIT 11841</strain>
    </source>
</reference>
<accession>F3QU57</accession>
<dbReference type="AlphaFoldDB" id="F3QU57"/>
<dbReference type="Proteomes" id="UP000005546">
    <property type="component" value="Unassembled WGS sequence"/>
</dbReference>
<evidence type="ECO:0000313" key="1">
    <source>
        <dbReference type="EMBL" id="EGG54142.1"/>
    </source>
</evidence>
<evidence type="ECO:0000313" key="2">
    <source>
        <dbReference type="Proteomes" id="UP000005546"/>
    </source>
</evidence>
<protein>
    <submittedName>
        <fullName evidence="1">Conserved domain protein</fullName>
    </submittedName>
</protein>
<keyword evidence="2" id="KW-1185">Reference proteome</keyword>
<dbReference type="HOGENOM" id="CLU_1553806_0_0_10"/>
<dbReference type="EMBL" id="AFBR01000046">
    <property type="protein sequence ID" value="EGG54142.1"/>
    <property type="molecule type" value="Genomic_DNA"/>
</dbReference>
<name>F3QU57_9BACT</name>
<sequence>MSQKVVPRIFLSIPGEWKFKLVVQNEKKDTIRVSKVENVEVWFPDPLEIEAALSDDMYEAWNETLEDASEMGRREKSFWIYAVAKNGEVSVQRDEIKDGPWIMNCDETAHTDFTAPEIISPLDPLDEAWYPIGFFHTHTPLTYCPPEAHRGVGFSGGDIQAVGAHGIAFYLL</sequence>
<proteinExistence type="predicted"/>
<comment type="caution">
    <text evidence="1">The sequence shown here is derived from an EMBL/GenBank/DDBJ whole genome shotgun (WGS) entry which is preliminary data.</text>
</comment>
<organism evidence="1 2">
    <name type="scientific">Paraprevotella xylaniphila YIT 11841</name>
    <dbReference type="NCBI Taxonomy" id="762982"/>
    <lineage>
        <taxon>Bacteria</taxon>
        <taxon>Pseudomonadati</taxon>
        <taxon>Bacteroidota</taxon>
        <taxon>Bacteroidia</taxon>
        <taxon>Bacteroidales</taxon>
        <taxon>Prevotellaceae</taxon>
        <taxon>Paraprevotella</taxon>
    </lineage>
</organism>
<dbReference type="STRING" id="762982.HMPREF9442_01728"/>